<keyword evidence="4" id="KW-0045">Antibiotic biosynthesis</keyword>
<dbReference type="OrthoDB" id="5491415at2"/>
<proteinExistence type="predicted"/>
<reference evidence="7 8" key="1">
    <citation type="submission" date="2018-12" db="EMBL/GenBank/DDBJ databases">
        <title>Draft genome sequence of Embleya hyalina NBRC 13850T.</title>
        <authorList>
            <person name="Komaki H."/>
            <person name="Hosoyama A."/>
            <person name="Kimura A."/>
            <person name="Ichikawa N."/>
            <person name="Tamura T."/>
        </authorList>
    </citation>
    <scope>NUCLEOTIDE SEQUENCE [LARGE SCALE GENOMIC DNA]</scope>
    <source>
        <strain evidence="7 8">NBRC 13850</strain>
    </source>
</reference>
<comment type="cofactor">
    <cofactor evidence="1">
        <name>Fe(2+)</name>
        <dbReference type="ChEBI" id="CHEBI:29033"/>
    </cofactor>
</comment>
<gene>
    <name evidence="7" type="ORF">EHYA_00671</name>
</gene>
<keyword evidence="2" id="KW-0560">Oxidoreductase</keyword>
<protein>
    <recommendedName>
        <fullName evidence="6">TauD/TfdA-like domain-containing protein</fullName>
    </recommendedName>
</protein>
<organism evidence="7 8">
    <name type="scientific">Embleya hyalina</name>
    <dbReference type="NCBI Taxonomy" id="516124"/>
    <lineage>
        <taxon>Bacteria</taxon>
        <taxon>Bacillati</taxon>
        <taxon>Actinomycetota</taxon>
        <taxon>Actinomycetes</taxon>
        <taxon>Kitasatosporales</taxon>
        <taxon>Streptomycetaceae</taxon>
        <taxon>Embleya</taxon>
    </lineage>
</organism>
<dbReference type="PANTHER" id="PTHR10696:SF56">
    <property type="entry name" value="TAUD_TFDA-LIKE DOMAIN-CONTAINING PROTEIN"/>
    <property type="match status" value="1"/>
</dbReference>
<dbReference type="PANTHER" id="PTHR10696">
    <property type="entry name" value="GAMMA-BUTYROBETAINE HYDROXYLASE-RELATED"/>
    <property type="match status" value="1"/>
</dbReference>
<dbReference type="SUPFAM" id="SSF51197">
    <property type="entry name" value="Clavaminate synthase-like"/>
    <property type="match status" value="1"/>
</dbReference>
<name>A0A401YEP7_9ACTN</name>
<dbReference type="GO" id="GO:0017000">
    <property type="term" value="P:antibiotic biosynthetic process"/>
    <property type="evidence" value="ECO:0007669"/>
    <property type="project" value="UniProtKB-KW"/>
</dbReference>
<evidence type="ECO:0000256" key="1">
    <source>
        <dbReference type="ARBA" id="ARBA00001954"/>
    </source>
</evidence>
<evidence type="ECO:0000256" key="5">
    <source>
        <dbReference type="SAM" id="MobiDB-lite"/>
    </source>
</evidence>
<evidence type="ECO:0000259" key="6">
    <source>
        <dbReference type="Pfam" id="PF02668"/>
    </source>
</evidence>
<dbReference type="Pfam" id="PF02668">
    <property type="entry name" value="TauD"/>
    <property type="match status" value="1"/>
</dbReference>
<evidence type="ECO:0000313" key="7">
    <source>
        <dbReference type="EMBL" id="GCD93028.1"/>
    </source>
</evidence>
<accession>A0A401YEP7</accession>
<sequence length="299" mass="32715">MKDEPAVERRRRWDRATLREEDWLIHLSSRPAGAAHLARPTDDVGAATYFQARDDVRRRLVSALREGPGLAVVRGLPLDGLTDRACADLCRSVLSLVGSPRPPESAAPMDHILTTGPLAPDERHDAARGPAHHPALAPHTDRAGPPGPPRLLALLCVRPAITGGDSLLISGHTIHARLSADHPAALPTLRRDFHFGAEAHLARTGPVLTRTGGRLTVHYNRHQIDRGHEAAGDPLTHARIEALDAVDEVLRDESLFLRLPLRRGDVLVLDNTTVLHGRTSFVDHPEPLRHRCLARAWAD</sequence>
<dbReference type="InterPro" id="IPR050411">
    <property type="entry name" value="AlphaKG_dependent_hydroxylases"/>
</dbReference>
<dbReference type="EMBL" id="BIFH01000013">
    <property type="protein sequence ID" value="GCD93028.1"/>
    <property type="molecule type" value="Genomic_DNA"/>
</dbReference>
<dbReference type="InterPro" id="IPR003819">
    <property type="entry name" value="TauD/TfdA-like"/>
</dbReference>
<feature type="domain" description="TauD/TfdA-like" evidence="6">
    <location>
        <begin position="51"/>
        <end position="296"/>
    </location>
</feature>
<dbReference type="InterPro" id="IPR042098">
    <property type="entry name" value="TauD-like_sf"/>
</dbReference>
<feature type="region of interest" description="Disordered" evidence="5">
    <location>
        <begin position="98"/>
        <end position="145"/>
    </location>
</feature>
<evidence type="ECO:0000256" key="2">
    <source>
        <dbReference type="ARBA" id="ARBA00023002"/>
    </source>
</evidence>
<dbReference type="AlphaFoldDB" id="A0A401YEP7"/>
<dbReference type="Proteomes" id="UP000286931">
    <property type="component" value="Unassembled WGS sequence"/>
</dbReference>
<dbReference type="GO" id="GO:0016491">
    <property type="term" value="F:oxidoreductase activity"/>
    <property type="evidence" value="ECO:0007669"/>
    <property type="project" value="UniProtKB-KW"/>
</dbReference>
<dbReference type="RefSeq" id="WP_126635316.1">
    <property type="nucleotide sequence ID" value="NZ_BIFH01000013.1"/>
</dbReference>
<keyword evidence="8" id="KW-1185">Reference proteome</keyword>
<comment type="caution">
    <text evidence="7">The sequence shown here is derived from an EMBL/GenBank/DDBJ whole genome shotgun (WGS) entry which is preliminary data.</text>
</comment>
<evidence type="ECO:0000256" key="3">
    <source>
        <dbReference type="ARBA" id="ARBA00023004"/>
    </source>
</evidence>
<evidence type="ECO:0000256" key="4">
    <source>
        <dbReference type="ARBA" id="ARBA00023194"/>
    </source>
</evidence>
<evidence type="ECO:0000313" key="8">
    <source>
        <dbReference type="Proteomes" id="UP000286931"/>
    </source>
</evidence>
<dbReference type="Gene3D" id="3.60.130.10">
    <property type="entry name" value="Clavaminate synthase-like"/>
    <property type="match status" value="1"/>
</dbReference>
<keyword evidence="3" id="KW-0408">Iron</keyword>